<dbReference type="eggNOG" id="KOG1575">
    <property type="taxonomic scope" value="Eukaryota"/>
</dbReference>
<dbReference type="Proteomes" id="UP000001056">
    <property type="component" value="Unassembled WGS sequence"/>
</dbReference>
<dbReference type="HOGENOM" id="CLU_1547368_0_0_1"/>
<evidence type="ECO:0000313" key="3">
    <source>
        <dbReference type="Proteomes" id="UP000001056"/>
    </source>
</evidence>
<dbReference type="GeneID" id="4393619"/>
<dbReference type="EMBL" id="CH408033">
    <property type="protein sequence ID" value="EAQ86278.1"/>
    <property type="molecule type" value="Genomic_DNA"/>
</dbReference>
<proteinExistence type="predicted"/>
<dbReference type="GO" id="GO:0016491">
    <property type="term" value="F:oxidoreductase activity"/>
    <property type="evidence" value="ECO:0007669"/>
    <property type="project" value="UniProtKB-KW"/>
</dbReference>
<name>Q2GWX3_CHAGB</name>
<dbReference type="InParanoid" id="Q2GWX3"/>
<gene>
    <name evidence="2" type="ORF">CHGG_07531</name>
</gene>
<evidence type="ECO:0000256" key="1">
    <source>
        <dbReference type="ARBA" id="ARBA00023002"/>
    </source>
</evidence>
<dbReference type="AlphaFoldDB" id="Q2GWX3"/>
<dbReference type="OrthoDB" id="48988at2759"/>
<reference evidence="3" key="1">
    <citation type="journal article" date="2015" name="Genome Announc.">
        <title>Draft genome sequence of the cellulolytic fungus Chaetomium globosum.</title>
        <authorList>
            <person name="Cuomo C.A."/>
            <person name="Untereiner W.A."/>
            <person name="Ma L.-J."/>
            <person name="Grabherr M."/>
            <person name="Birren B.W."/>
        </authorList>
    </citation>
    <scope>NUCLEOTIDE SEQUENCE [LARGE SCALE GENOMIC DNA]</scope>
    <source>
        <strain evidence="3">ATCC 6205 / CBS 148.51 / DSM 1962 / NBRC 6347 / NRRL 1970</strain>
    </source>
</reference>
<dbReference type="InterPro" id="IPR050523">
    <property type="entry name" value="AKR_Detox_Biosynth"/>
</dbReference>
<accession>Q2GWX3</accession>
<sequence length="173" mass="18980">MARLLRRSSVTPDPPTEIDILYIKYTTRRPLRGPRLRVLYLGISNTPAWIVTAANTYAKGQGKTQFSVSSGQWSVLVRDLEREIIPMARGFDMAISPGEVLGAGKFQIPEEVEQRKKAGKTFRPFGGGGQVTKFGLGNPSGNIGDDLNMGVRRERHAIESSFDISAGGCQITR</sequence>
<dbReference type="SUPFAM" id="SSF51430">
    <property type="entry name" value="NAD(P)-linked oxidoreductase"/>
    <property type="match status" value="1"/>
</dbReference>
<dbReference type="PANTHER" id="PTHR43364">
    <property type="entry name" value="NADH-SPECIFIC METHYLGLYOXAL REDUCTASE-RELATED"/>
    <property type="match status" value="1"/>
</dbReference>
<organism evidence="2 3">
    <name type="scientific">Chaetomium globosum (strain ATCC 6205 / CBS 148.51 / DSM 1962 / NBRC 6347 / NRRL 1970)</name>
    <name type="common">Soil fungus</name>
    <dbReference type="NCBI Taxonomy" id="306901"/>
    <lineage>
        <taxon>Eukaryota</taxon>
        <taxon>Fungi</taxon>
        <taxon>Dikarya</taxon>
        <taxon>Ascomycota</taxon>
        <taxon>Pezizomycotina</taxon>
        <taxon>Sordariomycetes</taxon>
        <taxon>Sordariomycetidae</taxon>
        <taxon>Sordariales</taxon>
        <taxon>Chaetomiaceae</taxon>
        <taxon>Chaetomium</taxon>
    </lineage>
</organism>
<dbReference type="RefSeq" id="XP_001225187.1">
    <property type="nucleotide sequence ID" value="XM_001225186.1"/>
</dbReference>
<keyword evidence="3" id="KW-1185">Reference proteome</keyword>
<dbReference type="InterPro" id="IPR036812">
    <property type="entry name" value="NAD(P)_OxRdtase_dom_sf"/>
</dbReference>
<evidence type="ECO:0000313" key="2">
    <source>
        <dbReference type="EMBL" id="EAQ86278.1"/>
    </source>
</evidence>
<protein>
    <submittedName>
        <fullName evidence="2">Uncharacterized protein</fullName>
    </submittedName>
</protein>
<dbReference type="PANTHER" id="PTHR43364:SF2">
    <property type="entry name" value="ARYL-ALCOHOL DEHYDROGENASE AAD10-RELATED"/>
    <property type="match status" value="1"/>
</dbReference>
<dbReference type="Gene3D" id="3.20.20.100">
    <property type="entry name" value="NADP-dependent oxidoreductase domain"/>
    <property type="match status" value="1"/>
</dbReference>
<dbReference type="VEuPathDB" id="FungiDB:CHGG_07531"/>
<keyword evidence="1" id="KW-0560">Oxidoreductase</keyword>